<dbReference type="Proteomes" id="UP000236592">
    <property type="component" value="Chromosome"/>
</dbReference>
<dbReference type="EMBL" id="CP025938">
    <property type="protein sequence ID" value="AUS05647.1"/>
    <property type="molecule type" value="Genomic_DNA"/>
</dbReference>
<dbReference type="GO" id="GO:0006145">
    <property type="term" value="P:purine nucleobase catabolic process"/>
    <property type="evidence" value="ECO:0007669"/>
    <property type="project" value="TreeGrafter"/>
</dbReference>
<dbReference type="Pfam" id="PF01979">
    <property type="entry name" value="Amidohydro_1"/>
    <property type="match status" value="1"/>
</dbReference>
<evidence type="ECO:0000256" key="1">
    <source>
        <dbReference type="ARBA" id="ARBA00001947"/>
    </source>
</evidence>
<dbReference type="OrthoDB" id="9765462at2"/>
<proteinExistence type="inferred from homology"/>
<keyword evidence="8" id="KW-1185">Reference proteome</keyword>
<dbReference type="InterPro" id="IPR011059">
    <property type="entry name" value="Metal-dep_hydrolase_composite"/>
</dbReference>
<evidence type="ECO:0000313" key="8">
    <source>
        <dbReference type="Proteomes" id="UP000236592"/>
    </source>
</evidence>
<gene>
    <name evidence="7" type="ORF">C1A40_09295</name>
</gene>
<organism evidence="7 8">
    <name type="scientific">Pseudotamlana carrageenivorans</name>
    <dbReference type="NCBI Taxonomy" id="2069432"/>
    <lineage>
        <taxon>Bacteria</taxon>
        <taxon>Pseudomonadati</taxon>
        <taxon>Bacteroidota</taxon>
        <taxon>Flavobacteriia</taxon>
        <taxon>Flavobacteriales</taxon>
        <taxon>Flavobacteriaceae</taxon>
        <taxon>Pseudotamlana</taxon>
    </lineage>
</organism>
<sequence length="448" mass="50081">MKEKTTLIKNAKIINEGKVFSGDILIEGEFIKQIDESISAKSPDVNVVDAEGKYILPGVIDDQVHFREPGLTEKATIATESRAAIAGGITSFIEMPNTNPQTTTIEKLEEKFAIAAETSLANYSFMFGGTNDNLDEILKVDKTNVAGLKLFLGSSTGNMLVDNPEVLENIFKNTDLLISVHCEDEGTIKANFKTYHDQYGDDIPVKYHHLIRSEEACYLSSSKAIELAKKTGARLHIFHLSTGKETSLFTNKIPLKDKKITAEVCIHHLWFSDEDYDKKGTLIKWNPAVKTASDREQLWKALLDGRIDVIATDHAPHTKQEKDNVYTKAPSGGPLVQHALPAMLEMYHRGKISLEKVVEKMCHNPAILFQVEKRGFIKEGYFADLVLVDLNAPWTVNKGNILYKCGWSPFEGATFKSRVTHTFLNGSLVYQNAEFKNVKAAKRLTFTR</sequence>
<dbReference type="RefSeq" id="WP_102995659.1">
    <property type="nucleotide sequence ID" value="NZ_CP025938.1"/>
</dbReference>
<dbReference type="AlphaFoldDB" id="A0A2I7SIC6"/>
<dbReference type="NCBIfam" id="TIGR00857">
    <property type="entry name" value="pyrC_multi"/>
    <property type="match status" value="1"/>
</dbReference>
<evidence type="ECO:0000256" key="4">
    <source>
        <dbReference type="ARBA" id="ARBA00022723"/>
    </source>
</evidence>
<dbReference type="SUPFAM" id="SSF51556">
    <property type="entry name" value="Metallo-dependent hydrolases"/>
    <property type="match status" value="1"/>
</dbReference>
<dbReference type="NCBIfam" id="NF006688">
    <property type="entry name" value="PRK09236.1"/>
    <property type="match status" value="1"/>
</dbReference>
<evidence type="ECO:0000259" key="6">
    <source>
        <dbReference type="Pfam" id="PF01979"/>
    </source>
</evidence>
<evidence type="ECO:0000313" key="7">
    <source>
        <dbReference type="EMBL" id="AUS05647.1"/>
    </source>
</evidence>
<evidence type="ECO:0000256" key="2">
    <source>
        <dbReference type="ARBA" id="ARBA00002368"/>
    </source>
</evidence>
<evidence type="ECO:0000256" key="3">
    <source>
        <dbReference type="ARBA" id="ARBA00010286"/>
    </source>
</evidence>
<accession>A0A2I7SIC6</accession>
<dbReference type="SUPFAM" id="SSF51338">
    <property type="entry name" value="Composite domain of metallo-dependent hydrolases"/>
    <property type="match status" value="1"/>
</dbReference>
<comment type="cofactor">
    <cofactor evidence="1">
        <name>Zn(2+)</name>
        <dbReference type="ChEBI" id="CHEBI:29105"/>
    </cofactor>
</comment>
<dbReference type="InterPro" id="IPR002195">
    <property type="entry name" value="Dihydroorotase_CS"/>
</dbReference>
<dbReference type="CDD" id="cd01318">
    <property type="entry name" value="DHOase_IIb"/>
    <property type="match status" value="1"/>
</dbReference>
<keyword evidence="4" id="KW-0479">Metal-binding</keyword>
<dbReference type="Gene3D" id="2.30.40.10">
    <property type="entry name" value="Urease, subunit C, domain 1"/>
    <property type="match status" value="1"/>
</dbReference>
<comment type="function">
    <text evidence="2">Catalyzes the reversible cyclization of carbamoyl aspartate to dihydroorotate.</text>
</comment>
<name>A0A2I7SIC6_9FLAO</name>
<dbReference type="GO" id="GO:0004038">
    <property type="term" value="F:allantoinase activity"/>
    <property type="evidence" value="ECO:0007669"/>
    <property type="project" value="TreeGrafter"/>
</dbReference>
<dbReference type="PANTHER" id="PTHR43668">
    <property type="entry name" value="ALLANTOINASE"/>
    <property type="match status" value="1"/>
</dbReference>
<reference evidence="8" key="1">
    <citation type="submission" date="2018-01" db="EMBL/GenBank/DDBJ databases">
        <title>Complete genome of Tamlana sp. UJ94.</title>
        <authorList>
            <person name="Jung J."/>
            <person name="Chung D."/>
            <person name="Bae S.S."/>
            <person name="Baek K."/>
        </authorList>
    </citation>
    <scope>NUCLEOTIDE SEQUENCE [LARGE SCALE GENOMIC DNA]</scope>
    <source>
        <strain evidence="8">UJ94</strain>
    </source>
</reference>
<keyword evidence="5" id="KW-0378">Hydrolase</keyword>
<comment type="similarity">
    <text evidence="3">Belongs to the metallo-dependent hydrolases superfamily. DHOase family. Class I DHOase subfamily.</text>
</comment>
<dbReference type="PANTHER" id="PTHR43668:SF4">
    <property type="entry name" value="ALLANTOINASE"/>
    <property type="match status" value="1"/>
</dbReference>
<dbReference type="InterPro" id="IPR050138">
    <property type="entry name" value="DHOase/Allantoinase_Hydrolase"/>
</dbReference>
<dbReference type="KEGG" id="taj:C1A40_09295"/>
<dbReference type="Gene3D" id="3.20.20.140">
    <property type="entry name" value="Metal-dependent hydrolases"/>
    <property type="match status" value="1"/>
</dbReference>
<evidence type="ECO:0000256" key="5">
    <source>
        <dbReference type="ARBA" id="ARBA00022801"/>
    </source>
</evidence>
<dbReference type="InterPro" id="IPR032466">
    <property type="entry name" value="Metal_Hydrolase"/>
</dbReference>
<protein>
    <submittedName>
        <fullName evidence="7">Dihydroorotase</fullName>
    </submittedName>
</protein>
<dbReference type="GO" id="GO:0005737">
    <property type="term" value="C:cytoplasm"/>
    <property type="evidence" value="ECO:0007669"/>
    <property type="project" value="TreeGrafter"/>
</dbReference>
<dbReference type="PROSITE" id="PS00483">
    <property type="entry name" value="DIHYDROOROTASE_2"/>
    <property type="match status" value="1"/>
</dbReference>
<dbReference type="GO" id="GO:0046872">
    <property type="term" value="F:metal ion binding"/>
    <property type="evidence" value="ECO:0007669"/>
    <property type="project" value="UniProtKB-KW"/>
</dbReference>
<feature type="domain" description="Amidohydrolase-related" evidence="6">
    <location>
        <begin position="54"/>
        <end position="429"/>
    </location>
</feature>
<dbReference type="InterPro" id="IPR006680">
    <property type="entry name" value="Amidohydro-rel"/>
</dbReference>